<evidence type="ECO:0000313" key="2">
    <source>
        <dbReference type="EMBL" id="MEQ2297415.1"/>
    </source>
</evidence>
<evidence type="ECO:0000256" key="1">
    <source>
        <dbReference type="SAM" id="Phobius"/>
    </source>
</evidence>
<keyword evidence="1" id="KW-0472">Membrane</keyword>
<proteinExistence type="predicted"/>
<gene>
    <name evidence="2" type="ORF">AMECASPLE_034487</name>
</gene>
<dbReference type="EMBL" id="JAHRIP010042512">
    <property type="protein sequence ID" value="MEQ2297415.1"/>
    <property type="molecule type" value="Genomic_DNA"/>
</dbReference>
<keyword evidence="1" id="KW-1133">Transmembrane helix</keyword>
<keyword evidence="3" id="KW-1185">Reference proteome</keyword>
<accession>A0ABV0YU81</accession>
<evidence type="ECO:0000313" key="3">
    <source>
        <dbReference type="Proteomes" id="UP001469553"/>
    </source>
</evidence>
<comment type="caution">
    <text evidence="2">The sequence shown here is derived from an EMBL/GenBank/DDBJ whole genome shotgun (WGS) entry which is preliminary data.</text>
</comment>
<sequence>MTWKSDLAVSTINPNIQHFSSCLSIIFFLIDCSVYLGGWKRSKADISSRVLYRDKGQLCDHIYNLPAQLFQTASSILWDSKDELEALEKSLDVNALYTAVRFFQKCF</sequence>
<dbReference type="Proteomes" id="UP001469553">
    <property type="component" value="Unassembled WGS sequence"/>
</dbReference>
<feature type="transmembrane region" description="Helical" evidence="1">
    <location>
        <begin position="16"/>
        <end position="39"/>
    </location>
</feature>
<protein>
    <submittedName>
        <fullName evidence="2">Uncharacterized protein</fullName>
    </submittedName>
</protein>
<name>A0ABV0YU81_9TELE</name>
<organism evidence="2 3">
    <name type="scientific">Ameca splendens</name>
    <dbReference type="NCBI Taxonomy" id="208324"/>
    <lineage>
        <taxon>Eukaryota</taxon>
        <taxon>Metazoa</taxon>
        <taxon>Chordata</taxon>
        <taxon>Craniata</taxon>
        <taxon>Vertebrata</taxon>
        <taxon>Euteleostomi</taxon>
        <taxon>Actinopterygii</taxon>
        <taxon>Neopterygii</taxon>
        <taxon>Teleostei</taxon>
        <taxon>Neoteleostei</taxon>
        <taxon>Acanthomorphata</taxon>
        <taxon>Ovalentaria</taxon>
        <taxon>Atherinomorphae</taxon>
        <taxon>Cyprinodontiformes</taxon>
        <taxon>Goodeidae</taxon>
        <taxon>Ameca</taxon>
    </lineage>
</organism>
<keyword evidence="1" id="KW-0812">Transmembrane</keyword>
<reference evidence="2 3" key="1">
    <citation type="submission" date="2021-06" db="EMBL/GenBank/DDBJ databases">
        <authorList>
            <person name="Palmer J.M."/>
        </authorList>
    </citation>
    <scope>NUCLEOTIDE SEQUENCE [LARGE SCALE GENOMIC DNA]</scope>
    <source>
        <strain evidence="2 3">AS_MEX2019</strain>
        <tissue evidence="2">Muscle</tissue>
    </source>
</reference>